<proteinExistence type="inferred from homology"/>
<dbReference type="GO" id="GO:0006355">
    <property type="term" value="P:regulation of DNA-templated transcription"/>
    <property type="evidence" value="ECO:0007669"/>
    <property type="project" value="InterPro"/>
</dbReference>
<evidence type="ECO:0000256" key="3">
    <source>
        <dbReference type="ARBA" id="ARBA00022679"/>
    </source>
</evidence>
<evidence type="ECO:0000313" key="10">
    <source>
        <dbReference type="Proteomes" id="UP000886724"/>
    </source>
</evidence>
<keyword evidence="5" id="KW-0804">Transcription</keyword>
<name>A0A9D1XL16_9FIRM</name>
<keyword evidence="4 9" id="KW-0548">Nucleotidyltransferase</keyword>
<dbReference type="Pfam" id="PF05066">
    <property type="entry name" value="HARE-HTH"/>
    <property type="match status" value="1"/>
</dbReference>
<evidence type="ECO:0000313" key="9">
    <source>
        <dbReference type="EMBL" id="HIX81473.1"/>
    </source>
</evidence>
<evidence type="ECO:0000256" key="1">
    <source>
        <dbReference type="ARBA" id="ARBA00009828"/>
    </source>
</evidence>
<comment type="similarity">
    <text evidence="1">Belongs to the RpoE family.</text>
</comment>
<evidence type="ECO:0000256" key="6">
    <source>
        <dbReference type="ARBA" id="ARBA00031937"/>
    </source>
</evidence>
<dbReference type="EMBL" id="DXET01000133">
    <property type="protein sequence ID" value="HIX81473.1"/>
    <property type="molecule type" value="Genomic_DNA"/>
</dbReference>
<dbReference type="InterPro" id="IPR029757">
    <property type="entry name" value="RpoE"/>
</dbReference>
<reference evidence="9" key="2">
    <citation type="submission" date="2021-04" db="EMBL/GenBank/DDBJ databases">
        <authorList>
            <person name="Gilroy R."/>
        </authorList>
    </citation>
    <scope>NUCLEOTIDE SEQUENCE</scope>
    <source>
        <strain evidence="9">ChiGjej1B1-14440</strain>
    </source>
</reference>
<dbReference type="GO" id="GO:0016779">
    <property type="term" value="F:nucleotidyltransferase activity"/>
    <property type="evidence" value="ECO:0007669"/>
    <property type="project" value="UniProtKB-KW"/>
</dbReference>
<dbReference type="GO" id="GO:0006351">
    <property type="term" value="P:DNA-templated transcription"/>
    <property type="evidence" value="ECO:0007669"/>
    <property type="project" value="InterPro"/>
</dbReference>
<dbReference type="AlphaFoldDB" id="A0A9D1XL16"/>
<feature type="compositionally biased region" description="Acidic residues" evidence="7">
    <location>
        <begin position="91"/>
        <end position="115"/>
    </location>
</feature>
<dbReference type="PROSITE" id="PS51913">
    <property type="entry name" value="HTH_HARE"/>
    <property type="match status" value="1"/>
</dbReference>
<gene>
    <name evidence="9" type="primary">rpoE</name>
    <name evidence="9" type="ORF">H9980_05810</name>
</gene>
<evidence type="ECO:0000256" key="7">
    <source>
        <dbReference type="SAM" id="MobiDB-lite"/>
    </source>
</evidence>
<evidence type="ECO:0000259" key="8">
    <source>
        <dbReference type="PROSITE" id="PS51913"/>
    </source>
</evidence>
<reference evidence="9" key="1">
    <citation type="journal article" date="2021" name="PeerJ">
        <title>Extensive microbial diversity within the chicken gut microbiome revealed by metagenomics and culture.</title>
        <authorList>
            <person name="Gilroy R."/>
            <person name="Ravi A."/>
            <person name="Getino M."/>
            <person name="Pursley I."/>
            <person name="Horton D.L."/>
            <person name="Alikhan N.F."/>
            <person name="Baker D."/>
            <person name="Gharbi K."/>
            <person name="Hall N."/>
            <person name="Watson M."/>
            <person name="Adriaenssens E.M."/>
            <person name="Foster-Nyarko E."/>
            <person name="Jarju S."/>
            <person name="Secka A."/>
            <person name="Antonio M."/>
            <person name="Oren A."/>
            <person name="Chaudhuri R.R."/>
            <person name="La Ragione R."/>
            <person name="Hildebrand F."/>
            <person name="Pallen M.J."/>
        </authorList>
    </citation>
    <scope>NUCLEOTIDE SEQUENCE</scope>
    <source>
        <strain evidence="9">ChiGjej1B1-14440</strain>
    </source>
</reference>
<dbReference type="GO" id="GO:0000428">
    <property type="term" value="C:DNA-directed RNA polymerase complex"/>
    <property type="evidence" value="ECO:0007669"/>
    <property type="project" value="UniProtKB-KW"/>
</dbReference>
<comment type="caution">
    <text evidence="9">The sequence shown here is derived from an EMBL/GenBank/DDBJ whole genome shotgun (WGS) entry which is preliminary data.</text>
</comment>
<dbReference type="NCBIfam" id="TIGR04567">
    <property type="entry name" value="RNAP_delt_lowGC"/>
    <property type="match status" value="1"/>
</dbReference>
<feature type="domain" description="HTH HARE-type" evidence="8">
    <location>
        <begin position="10"/>
        <end position="77"/>
    </location>
</feature>
<organism evidence="9 10">
    <name type="scientific">Candidatus Erysipelatoclostridium merdavium</name>
    <dbReference type="NCBI Taxonomy" id="2838566"/>
    <lineage>
        <taxon>Bacteria</taxon>
        <taxon>Bacillati</taxon>
        <taxon>Bacillota</taxon>
        <taxon>Erysipelotrichia</taxon>
        <taxon>Erysipelotrichales</taxon>
        <taxon>Erysipelotrichales incertae sedis</taxon>
    </lineage>
</organism>
<dbReference type="Proteomes" id="UP000886724">
    <property type="component" value="Unassembled WGS sequence"/>
</dbReference>
<sequence length="115" mass="13678">MDSMDKYRDMSMVDVAFELMSKKKSAVNFFKLWEEVCQMKKFDEQQQADKESLFYTNITLDGRFITVGENAWDLRSRHKFSDVHIDMNDIYSDDEEDDSEEPEDDVDSTIEDDYN</sequence>
<evidence type="ECO:0000256" key="2">
    <source>
        <dbReference type="ARBA" id="ARBA00022478"/>
    </source>
</evidence>
<evidence type="ECO:0000256" key="4">
    <source>
        <dbReference type="ARBA" id="ARBA00022695"/>
    </source>
</evidence>
<accession>A0A9D1XL16</accession>
<dbReference type="InterPro" id="IPR007759">
    <property type="entry name" value="Asxl_HARE-HTH"/>
</dbReference>
<keyword evidence="3 9" id="KW-0808">Transferase</keyword>
<keyword evidence="2 9" id="KW-0240">DNA-directed RNA polymerase</keyword>
<feature type="region of interest" description="Disordered" evidence="7">
    <location>
        <begin position="89"/>
        <end position="115"/>
    </location>
</feature>
<dbReference type="Gene3D" id="1.10.10.1250">
    <property type="entry name" value="RNA polymerase, subunit delta, N-terminal domain"/>
    <property type="match status" value="1"/>
</dbReference>
<evidence type="ECO:0000256" key="5">
    <source>
        <dbReference type="ARBA" id="ARBA00023163"/>
    </source>
</evidence>
<protein>
    <recommendedName>
        <fullName evidence="6">RNAP delta factor</fullName>
    </recommendedName>
</protein>
<dbReference type="InterPro" id="IPR038087">
    <property type="entry name" value="RNAP_delta_N_dom_sf"/>
</dbReference>